<dbReference type="GO" id="GO:0051018">
    <property type="term" value="F:protein kinase A binding"/>
    <property type="evidence" value="ECO:0007669"/>
    <property type="project" value="TreeGrafter"/>
</dbReference>
<dbReference type="PANTHER" id="PTHR12490">
    <property type="entry name" value="GSK3B-INTERACTING PROTEIN"/>
    <property type="match status" value="1"/>
</dbReference>
<proteinExistence type="inferred from homology"/>
<dbReference type="Gene3D" id="3.30.2280.10">
    <property type="entry name" value="Hypothetical protein (hspc210)"/>
    <property type="match status" value="1"/>
</dbReference>
<reference evidence="3 4" key="1">
    <citation type="submission" date="2015-07" db="EMBL/GenBank/DDBJ databases">
        <title>The genome of Melipona quadrifasciata.</title>
        <authorList>
            <person name="Pan H."/>
            <person name="Kapheim K."/>
        </authorList>
    </citation>
    <scope>NUCLEOTIDE SEQUENCE [LARGE SCALE GENOMIC DNA]</scope>
    <source>
        <strain evidence="3">0111107301</strain>
        <tissue evidence="3">Whole body</tissue>
    </source>
</reference>
<dbReference type="SUPFAM" id="SSF103107">
    <property type="entry name" value="Hypothetical protein c14orf129, hspc210"/>
    <property type="match status" value="1"/>
</dbReference>
<evidence type="ECO:0000313" key="3">
    <source>
        <dbReference type="EMBL" id="KOX80612.1"/>
    </source>
</evidence>
<accession>A0A0N0BKH7</accession>
<keyword evidence="4" id="KW-1185">Reference proteome</keyword>
<evidence type="ECO:0000259" key="2">
    <source>
        <dbReference type="Pfam" id="PF05303"/>
    </source>
</evidence>
<dbReference type="Pfam" id="PF05303">
    <property type="entry name" value="GSKIP_dom"/>
    <property type="match status" value="1"/>
</dbReference>
<organism evidence="3 4">
    <name type="scientific">Melipona quadrifasciata</name>
    <dbReference type="NCBI Taxonomy" id="166423"/>
    <lineage>
        <taxon>Eukaryota</taxon>
        <taxon>Metazoa</taxon>
        <taxon>Ecdysozoa</taxon>
        <taxon>Arthropoda</taxon>
        <taxon>Hexapoda</taxon>
        <taxon>Insecta</taxon>
        <taxon>Pterygota</taxon>
        <taxon>Neoptera</taxon>
        <taxon>Endopterygota</taxon>
        <taxon>Hymenoptera</taxon>
        <taxon>Apocrita</taxon>
        <taxon>Aculeata</taxon>
        <taxon>Apoidea</taxon>
        <taxon>Anthophila</taxon>
        <taxon>Apidae</taxon>
        <taxon>Melipona</taxon>
    </lineage>
</organism>
<dbReference type="STRING" id="166423.A0A0N0BKH7"/>
<dbReference type="InterPro" id="IPR007967">
    <property type="entry name" value="GSKIP_dom"/>
</dbReference>
<protein>
    <submittedName>
        <fullName evidence="3">GSK3-beta interaction protein</fullName>
    </submittedName>
</protein>
<dbReference type="GO" id="GO:0005737">
    <property type="term" value="C:cytoplasm"/>
    <property type="evidence" value="ECO:0007669"/>
    <property type="project" value="TreeGrafter"/>
</dbReference>
<dbReference type="AlphaFoldDB" id="A0A0N0BKH7"/>
<dbReference type="InterPro" id="IPR023231">
    <property type="entry name" value="GSKIP_dom_sf"/>
</dbReference>
<dbReference type="EMBL" id="KQ435699">
    <property type="protein sequence ID" value="KOX80612.1"/>
    <property type="molecule type" value="Genomic_DNA"/>
</dbReference>
<feature type="domain" description="GSKIP" evidence="2">
    <location>
        <begin position="16"/>
        <end position="102"/>
    </location>
</feature>
<dbReference type="InterPro" id="IPR037395">
    <property type="entry name" value="GSKIP"/>
</dbReference>
<comment type="similarity">
    <text evidence="1">Belongs to the GSKIP family.</text>
</comment>
<dbReference type="OrthoDB" id="5804279at2759"/>
<dbReference type="PANTHER" id="PTHR12490:SF4">
    <property type="entry name" value="GSK3B-INTERACTING PROTEIN"/>
    <property type="match status" value="1"/>
</dbReference>
<gene>
    <name evidence="3" type="ORF">WN51_05467</name>
</gene>
<evidence type="ECO:0000256" key="1">
    <source>
        <dbReference type="ARBA" id="ARBA00009571"/>
    </source>
</evidence>
<sequence length="130" mass="14868">MKEEANEEPNEEQWILEAQAIIDDVKQHVTDIKVSNKLRNSNQSFHLNLTTLEGSKFCIEVSSAGFTIVGNEHDDVTSKGENERFETPYSLLNIVSPQYKDSKLMCYLYTLKYALAQCVHLHFDNSITPQ</sequence>
<evidence type="ECO:0000313" key="4">
    <source>
        <dbReference type="Proteomes" id="UP000053105"/>
    </source>
</evidence>
<dbReference type="GO" id="GO:0019207">
    <property type="term" value="F:kinase regulator activity"/>
    <property type="evidence" value="ECO:0007669"/>
    <property type="project" value="TreeGrafter"/>
</dbReference>
<dbReference type="GO" id="GO:0060828">
    <property type="term" value="P:regulation of canonical Wnt signaling pathway"/>
    <property type="evidence" value="ECO:0007669"/>
    <property type="project" value="InterPro"/>
</dbReference>
<name>A0A0N0BKH7_9HYME</name>
<dbReference type="Proteomes" id="UP000053105">
    <property type="component" value="Unassembled WGS sequence"/>
</dbReference>